<name>A0A951QMU9_9CYAN</name>
<dbReference type="Proteomes" id="UP000729701">
    <property type="component" value="Unassembled WGS sequence"/>
</dbReference>
<gene>
    <name evidence="1" type="ORF">KME60_08470</name>
</gene>
<reference evidence="1" key="2">
    <citation type="journal article" date="2022" name="Microbiol. Resour. Announc.">
        <title>Metagenome Sequencing to Explore Phylogenomics of Terrestrial Cyanobacteria.</title>
        <authorList>
            <person name="Ward R.D."/>
            <person name="Stajich J.E."/>
            <person name="Johansen J.R."/>
            <person name="Huntemann M."/>
            <person name="Clum A."/>
            <person name="Foster B."/>
            <person name="Foster B."/>
            <person name="Roux S."/>
            <person name="Palaniappan K."/>
            <person name="Varghese N."/>
            <person name="Mukherjee S."/>
            <person name="Reddy T.B.K."/>
            <person name="Daum C."/>
            <person name="Copeland A."/>
            <person name="Chen I.A."/>
            <person name="Ivanova N.N."/>
            <person name="Kyrpides N.C."/>
            <person name="Shapiro N."/>
            <person name="Eloe-Fadrosh E.A."/>
            <person name="Pietrasiak N."/>
        </authorList>
    </citation>
    <scope>NUCLEOTIDE SEQUENCE</scope>
    <source>
        <strain evidence="1">GSE-NOS-MK-12-04C</strain>
    </source>
</reference>
<evidence type="ECO:0000313" key="2">
    <source>
        <dbReference type="Proteomes" id="UP000729701"/>
    </source>
</evidence>
<organism evidence="1 2">
    <name type="scientific">Cyanomargarita calcarea GSE-NOS-MK-12-04C</name>
    <dbReference type="NCBI Taxonomy" id="2839659"/>
    <lineage>
        <taxon>Bacteria</taxon>
        <taxon>Bacillati</taxon>
        <taxon>Cyanobacteriota</taxon>
        <taxon>Cyanophyceae</taxon>
        <taxon>Nostocales</taxon>
        <taxon>Cyanomargaritaceae</taxon>
        <taxon>Cyanomargarita</taxon>
    </lineage>
</organism>
<protein>
    <submittedName>
        <fullName evidence="1">Uncharacterized protein</fullName>
    </submittedName>
</protein>
<accession>A0A951QMU9</accession>
<comment type="caution">
    <text evidence="1">The sequence shown here is derived from an EMBL/GenBank/DDBJ whole genome shotgun (WGS) entry which is preliminary data.</text>
</comment>
<reference evidence="1" key="1">
    <citation type="submission" date="2021-05" db="EMBL/GenBank/DDBJ databases">
        <authorList>
            <person name="Pietrasiak N."/>
            <person name="Ward R."/>
            <person name="Stajich J.E."/>
            <person name="Kurbessoian T."/>
        </authorList>
    </citation>
    <scope>NUCLEOTIDE SEQUENCE</scope>
    <source>
        <strain evidence="1">GSE-NOS-MK-12-04C</strain>
    </source>
</reference>
<dbReference type="AlphaFoldDB" id="A0A951QMU9"/>
<dbReference type="EMBL" id="JAHHGZ010000007">
    <property type="protein sequence ID" value="MBW4667450.1"/>
    <property type="molecule type" value="Genomic_DNA"/>
</dbReference>
<proteinExistence type="predicted"/>
<sequence>MGQASIDLRFWRDGDSTRWDASVQEGNIEVKQQAWQPWSIAKSVTVV</sequence>
<evidence type="ECO:0000313" key="1">
    <source>
        <dbReference type="EMBL" id="MBW4667450.1"/>
    </source>
</evidence>